<evidence type="ECO:0000256" key="2">
    <source>
        <dbReference type="ARBA" id="ARBA00022980"/>
    </source>
</evidence>
<proteinExistence type="inferred from homology"/>
<dbReference type="GO" id="GO:0006412">
    <property type="term" value="P:translation"/>
    <property type="evidence" value="ECO:0007669"/>
    <property type="project" value="InterPro"/>
</dbReference>
<evidence type="ECO:0000259" key="5">
    <source>
        <dbReference type="PROSITE" id="PS00651"/>
    </source>
</evidence>
<dbReference type="InterPro" id="IPR020070">
    <property type="entry name" value="Ribosomal_bL9_N"/>
</dbReference>
<sequence>MSMLLRRARPLSWVKSAERRTALLPTSARGRRQLGTVKVILTDDVSGTGYRGEYVDIRGGFMRNFLFPSKRAIYATDDNRLAYEAVDRTAEKERAAALKALKRGRQELSGITIVLKRNMPAGGKGGMTPGQAVRAKDVSGYLRKNSPFEVTEEEVRLPGSGKPITTVGQHTVLVRTKLSESETAILAGELGAKELEEKAWVQVELVVEQMSVGGKGNRQVVGKEEEAGEEEEKKTGDMSVQSSA</sequence>
<dbReference type="STRING" id="2880.D8LNC1"/>
<dbReference type="PANTHER" id="PTHR21368">
    <property type="entry name" value="50S RIBOSOMAL PROTEIN L9"/>
    <property type="match status" value="1"/>
</dbReference>
<dbReference type="EMBL" id="FN648641">
    <property type="protein sequence ID" value="CBN77278.1"/>
    <property type="molecule type" value="Genomic_DNA"/>
</dbReference>
<dbReference type="InterPro" id="IPR036935">
    <property type="entry name" value="Ribosomal_bL9_N_sf"/>
</dbReference>
<dbReference type="SUPFAM" id="SSF55658">
    <property type="entry name" value="L9 N-domain-like"/>
    <property type="match status" value="1"/>
</dbReference>
<dbReference type="Gene3D" id="3.40.5.10">
    <property type="entry name" value="Ribosomal protein L9, N-terminal domain"/>
    <property type="match status" value="1"/>
</dbReference>
<reference evidence="6 7" key="1">
    <citation type="journal article" date="2010" name="Nature">
        <title>The Ectocarpus genome and the independent evolution of multicellularity in brown algae.</title>
        <authorList>
            <person name="Cock J.M."/>
            <person name="Sterck L."/>
            <person name="Rouze P."/>
            <person name="Scornet D."/>
            <person name="Allen A.E."/>
            <person name="Amoutzias G."/>
            <person name="Anthouard V."/>
            <person name="Artiguenave F."/>
            <person name="Aury J.M."/>
            <person name="Badger J.H."/>
            <person name="Beszteri B."/>
            <person name="Billiau K."/>
            <person name="Bonnet E."/>
            <person name="Bothwell J.H."/>
            <person name="Bowler C."/>
            <person name="Boyen C."/>
            <person name="Brownlee C."/>
            <person name="Carrano C.J."/>
            <person name="Charrier B."/>
            <person name="Cho G.Y."/>
            <person name="Coelho S.M."/>
            <person name="Collen J."/>
            <person name="Corre E."/>
            <person name="Da Silva C."/>
            <person name="Delage L."/>
            <person name="Delaroque N."/>
            <person name="Dittami S.M."/>
            <person name="Doulbeau S."/>
            <person name="Elias M."/>
            <person name="Farnham G."/>
            <person name="Gachon C.M."/>
            <person name="Gschloessl B."/>
            <person name="Heesch S."/>
            <person name="Jabbari K."/>
            <person name="Jubin C."/>
            <person name="Kawai H."/>
            <person name="Kimura K."/>
            <person name="Kloareg B."/>
            <person name="Kupper F.C."/>
            <person name="Lang D."/>
            <person name="Le Bail A."/>
            <person name="Leblanc C."/>
            <person name="Lerouge P."/>
            <person name="Lohr M."/>
            <person name="Lopez P.J."/>
            <person name="Martens C."/>
            <person name="Maumus F."/>
            <person name="Michel G."/>
            <person name="Miranda-Saavedra D."/>
            <person name="Morales J."/>
            <person name="Moreau H."/>
            <person name="Motomura T."/>
            <person name="Nagasato C."/>
            <person name="Napoli C.A."/>
            <person name="Nelson D.R."/>
            <person name="Nyvall-Collen P."/>
            <person name="Peters A.F."/>
            <person name="Pommier C."/>
            <person name="Potin P."/>
            <person name="Poulain J."/>
            <person name="Quesneville H."/>
            <person name="Read B."/>
            <person name="Rensing S.A."/>
            <person name="Ritter A."/>
            <person name="Rousvoal S."/>
            <person name="Samanta M."/>
            <person name="Samson G."/>
            <person name="Schroeder D.C."/>
            <person name="Segurens B."/>
            <person name="Strittmatter M."/>
            <person name="Tonon T."/>
            <person name="Tregear J.W."/>
            <person name="Valentin K."/>
            <person name="von Dassow P."/>
            <person name="Yamagishi T."/>
            <person name="Van de Peer Y."/>
            <person name="Wincker P."/>
        </authorList>
    </citation>
    <scope>NUCLEOTIDE SEQUENCE [LARGE SCALE GENOMIC DNA]</scope>
    <source>
        <strain evidence="7">Ec32 / CCAP1310/4</strain>
    </source>
</reference>
<dbReference type="OrthoDB" id="5555409at2759"/>
<organism evidence="6 7">
    <name type="scientific">Ectocarpus siliculosus</name>
    <name type="common">Brown alga</name>
    <name type="synonym">Conferva siliculosa</name>
    <dbReference type="NCBI Taxonomy" id="2880"/>
    <lineage>
        <taxon>Eukaryota</taxon>
        <taxon>Sar</taxon>
        <taxon>Stramenopiles</taxon>
        <taxon>Ochrophyta</taxon>
        <taxon>PX clade</taxon>
        <taxon>Phaeophyceae</taxon>
        <taxon>Ectocarpales</taxon>
        <taxon>Ectocarpaceae</taxon>
        <taxon>Ectocarpus</taxon>
    </lineage>
</organism>
<dbReference type="GO" id="GO:0005840">
    <property type="term" value="C:ribosome"/>
    <property type="evidence" value="ECO:0007669"/>
    <property type="project" value="UniProtKB-KW"/>
</dbReference>
<protein>
    <recommendedName>
        <fullName evidence="5">Ribosomal protein L9 domain-containing protein</fullName>
    </recommendedName>
</protein>
<dbReference type="InterPro" id="IPR009027">
    <property type="entry name" value="Ribosomal_bL9/RNase_H1_N"/>
</dbReference>
<dbReference type="EMBL" id="FN649747">
    <property type="protein sequence ID" value="CBN77278.1"/>
    <property type="molecule type" value="Genomic_DNA"/>
</dbReference>
<name>D8LNC1_ECTSI</name>
<evidence type="ECO:0000256" key="3">
    <source>
        <dbReference type="ARBA" id="ARBA00023274"/>
    </source>
</evidence>
<dbReference type="InterPro" id="IPR000244">
    <property type="entry name" value="Ribosomal_bL9"/>
</dbReference>
<feature type="region of interest" description="Disordered" evidence="4">
    <location>
        <begin position="214"/>
        <end position="244"/>
    </location>
</feature>
<comment type="similarity">
    <text evidence="1">Belongs to the bacterial ribosomal protein bL9 family.</text>
</comment>
<evidence type="ECO:0000256" key="4">
    <source>
        <dbReference type="SAM" id="MobiDB-lite"/>
    </source>
</evidence>
<dbReference type="AlphaFoldDB" id="D8LNC1"/>
<accession>D8LNC1</accession>
<dbReference type="Proteomes" id="UP000002630">
    <property type="component" value="Linkage Group LG22"/>
</dbReference>
<evidence type="ECO:0000313" key="6">
    <source>
        <dbReference type="EMBL" id="CBN77278.1"/>
    </source>
</evidence>
<dbReference type="Pfam" id="PF01281">
    <property type="entry name" value="Ribosomal_L9_N"/>
    <property type="match status" value="1"/>
</dbReference>
<dbReference type="eggNOG" id="ENOG502S53B">
    <property type="taxonomic scope" value="Eukaryota"/>
</dbReference>
<dbReference type="InParanoid" id="D8LNC1"/>
<dbReference type="GO" id="GO:0003735">
    <property type="term" value="F:structural constituent of ribosome"/>
    <property type="evidence" value="ECO:0007669"/>
    <property type="project" value="InterPro"/>
</dbReference>
<dbReference type="PROSITE" id="PS00651">
    <property type="entry name" value="RIBOSOMAL_L9"/>
    <property type="match status" value="1"/>
</dbReference>
<keyword evidence="7" id="KW-1185">Reference proteome</keyword>
<feature type="domain" description="Ribosomal protein L9" evidence="5">
    <location>
        <begin position="49"/>
        <end position="76"/>
    </location>
</feature>
<feature type="compositionally biased region" description="Basic and acidic residues" evidence="4">
    <location>
        <begin position="221"/>
        <end position="236"/>
    </location>
</feature>
<keyword evidence="2" id="KW-0689">Ribosomal protein</keyword>
<evidence type="ECO:0000256" key="1">
    <source>
        <dbReference type="ARBA" id="ARBA00010605"/>
    </source>
</evidence>
<dbReference type="GO" id="GO:1990904">
    <property type="term" value="C:ribonucleoprotein complex"/>
    <property type="evidence" value="ECO:0007669"/>
    <property type="project" value="UniProtKB-KW"/>
</dbReference>
<evidence type="ECO:0000313" key="7">
    <source>
        <dbReference type="Proteomes" id="UP000002630"/>
    </source>
</evidence>
<gene>
    <name evidence="6" type="ORF">Esi_0044_0048</name>
</gene>
<keyword evidence="3" id="KW-0687">Ribonucleoprotein</keyword>